<organism evidence="4 5">
    <name type="scientific">Drosophila yakuba</name>
    <name type="common">Fruit fly</name>
    <dbReference type="NCBI Taxonomy" id="7245"/>
    <lineage>
        <taxon>Eukaryota</taxon>
        <taxon>Metazoa</taxon>
        <taxon>Ecdysozoa</taxon>
        <taxon>Arthropoda</taxon>
        <taxon>Hexapoda</taxon>
        <taxon>Insecta</taxon>
        <taxon>Pterygota</taxon>
        <taxon>Neoptera</taxon>
        <taxon>Endopterygota</taxon>
        <taxon>Diptera</taxon>
        <taxon>Brachycera</taxon>
        <taxon>Muscomorpha</taxon>
        <taxon>Ephydroidea</taxon>
        <taxon>Drosophilidae</taxon>
        <taxon>Drosophila</taxon>
        <taxon>Sophophora</taxon>
    </lineage>
</organism>
<dbReference type="PROSITE" id="PS50940">
    <property type="entry name" value="CHIT_BIND_II"/>
    <property type="match status" value="1"/>
</dbReference>
<dbReference type="InterPro" id="IPR036508">
    <property type="entry name" value="Chitin-bd_dom_sf"/>
</dbReference>
<dbReference type="KEGG" id="dya:Dyak_GE22290"/>
<feature type="signal peptide" evidence="2">
    <location>
        <begin position="1"/>
        <end position="20"/>
    </location>
</feature>
<dbReference type="OMA" id="AQKCQEC"/>
<dbReference type="EMBL" id="CM000159">
    <property type="protein sequence ID" value="EDW94956.1"/>
    <property type="molecule type" value="Genomic_DNA"/>
</dbReference>
<name>B4PD24_DROYA</name>
<dbReference type="AlphaFoldDB" id="B4PD24"/>
<protein>
    <recommendedName>
        <fullName evidence="3">Chitin-binding type-2 domain-containing protein</fullName>
    </recommendedName>
</protein>
<dbReference type="PROSITE" id="PS51257">
    <property type="entry name" value="PROKAR_LIPOPROTEIN"/>
    <property type="match status" value="1"/>
</dbReference>
<evidence type="ECO:0000313" key="4">
    <source>
        <dbReference type="EMBL" id="EDW94956.1"/>
    </source>
</evidence>
<accession>B4PD24</accession>
<dbReference type="HOGENOM" id="CLU_052563_0_0_1"/>
<gene>
    <name evidence="4" type="primary">Dyak\GE22290</name>
    <name evidence="4" type="synonym">dyak_GLEANR_5979</name>
    <name evidence="4" type="synonym">GE22290</name>
    <name evidence="4" type="ORF">Dyak_GE22290</name>
</gene>
<evidence type="ECO:0000256" key="1">
    <source>
        <dbReference type="SAM" id="MobiDB-lite"/>
    </source>
</evidence>
<feature type="region of interest" description="Disordered" evidence="1">
    <location>
        <begin position="170"/>
        <end position="193"/>
    </location>
</feature>
<dbReference type="eggNOG" id="ENOG502QQKC">
    <property type="taxonomic scope" value="Eukaryota"/>
</dbReference>
<dbReference type="InterPro" id="IPR002557">
    <property type="entry name" value="Chitin-bd_dom"/>
</dbReference>
<dbReference type="SUPFAM" id="SSF57625">
    <property type="entry name" value="Invertebrate chitin-binding proteins"/>
    <property type="match status" value="1"/>
</dbReference>
<reference evidence="4 5" key="1">
    <citation type="journal article" date="2007" name="Nature">
        <title>Evolution of genes and genomes on the Drosophila phylogeny.</title>
        <authorList>
            <consortium name="Drosophila 12 Genomes Consortium"/>
            <person name="Clark A.G."/>
            <person name="Eisen M.B."/>
            <person name="Smith D.R."/>
            <person name="Bergman C.M."/>
            <person name="Oliver B."/>
            <person name="Markow T.A."/>
            <person name="Kaufman T.C."/>
            <person name="Kellis M."/>
            <person name="Gelbart W."/>
            <person name="Iyer V.N."/>
            <person name="Pollard D.A."/>
            <person name="Sackton T.B."/>
            <person name="Larracuente A.M."/>
            <person name="Singh N.D."/>
            <person name="Abad J.P."/>
            <person name="Abt D.N."/>
            <person name="Adryan B."/>
            <person name="Aguade M."/>
            <person name="Akashi H."/>
            <person name="Anderson W.W."/>
            <person name="Aquadro C.F."/>
            <person name="Ardell D.H."/>
            <person name="Arguello R."/>
            <person name="Artieri C.G."/>
            <person name="Barbash D.A."/>
            <person name="Barker D."/>
            <person name="Barsanti P."/>
            <person name="Batterham P."/>
            <person name="Batzoglou S."/>
            <person name="Begun D."/>
            <person name="Bhutkar A."/>
            <person name="Blanco E."/>
            <person name="Bosak S.A."/>
            <person name="Bradley R.K."/>
            <person name="Brand A.D."/>
            <person name="Brent M.R."/>
            <person name="Brooks A.N."/>
            <person name="Brown R.H."/>
            <person name="Butlin R.K."/>
            <person name="Caggese C."/>
            <person name="Calvi B.R."/>
            <person name="Bernardo de Carvalho A."/>
            <person name="Caspi A."/>
            <person name="Castrezana S."/>
            <person name="Celniker S.E."/>
            <person name="Chang J.L."/>
            <person name="Chapple C."/>
            <person name="Chatterji S."/>
            <person name="Chinwalla A."/>
            <person name="Civetta A."/>
            <person name="Clifton S.W."/>
            <person name="Comeron J.M."/>
            <person name="Costello J.C."/>
            <person name="Coyne J.A."/>
            <person name="Daub J."/>
            <person name="David R.G."/>
            <person name="Delcher A.L."/>
            <person name="Delehaunty K."/>
            <person name="Do C.B."/>
            <person name="Ebling H."/>
            <person name="Edwards K."/>
            <person name="Eickbush T."/>
            <person name="Evans J.D."/>
            <person name="Filipski A."/>
            <person name="Findeiss S."/>
            <person name="Freyhult E."/>
            <person name="Fulton L."/>
            <person name="Fulton R."/>
            <person name="Garcia A.C."/>
            <person name="Gardiner A."/>
            <person name="Garfield D.A."/>
            <person name="Garvin B.E."/>
            <person name="Gibson G."/>
            <person name="Gilbert D."/>
            <person name="Gnerre S."/>
            <person name="Godfrey J."/>
            <person name="Good R."/>
            <person name="Gotea V."/>
            <person name="Gravely B."/>
            <person name="Greenberg A.J."/>
            <person name="Griffiths-Jones S."/>
            <person name="Gross S."/>
            <person name="Guigo R."/>
            <person name="Gustafson E.A."/>
            <person name="Haerty W."/>
            <person name="Hahn M.W."/>
            <person name="Halligan D.L."/>
            <person name="Halpern A.L."/>
            <person name="Halter G.M."/>
            <person name="Han M.V."/>
            <person name="Heger A."/>
            <person name="Hillier L."/>
            <person name="Hinrichs A.S."/>
            <person name="Holmes I."/>
            <person name="Hoskins R.A."/>
            <person name="Hubisz M.J."/>
            <person name="Hultmark D."/>
            <person name="Huntley M.A."/>
            <person name="Jaffe D.B."/>
            <person name="Jagadeeshan S."/>
            <person name="Jeck W.R."/>
            <person name="Johnson J."/>
            <person name="Jones C.D."/>
            <person name="Jordan W.C."/>
            <person name="Karpen G.H."/>
            <person name="Kataoka E."/>
            <person name="Keightley P.D."/>
            <person name="Kheradpour P."/>
            <person name="Kirkness E.F."/>
            <person name="Koerich L.B."/>
            <person name="Kristiansen K."/>
            <person name="Kudrna D."/>
            <person name="Kulathinal R.J."/>
            <person name="Kumar S."/>
            <person name="Kwok R."/>
            <person name="Lander E."/>
            <person name="Langley C.H."/>
            <person name="Lapoint R."/>
            <person name="Lazzaro B.P."/>
            <person name="Lee S.J."/>
            <person name="Levesque L."/>
            <person name="Li R."/>
            <person name="Lin C.F."/>
            <person name="Lin M.F."/>
            <person name="Lindblad-Toh K."/>
            <person name="Llopart A."/>
            <person name="Long M."/>
            <person name="Low L."/>
            <person name="Lozovsky E."/>
            <person name="Lu J."/>
            <person name="Luo M."/>
            <person name="Machado C.A."/>
            <person name="Makalowski W."/>
            <person name="Marzo M."/>
            <person name="Matsuda M."/>
            <person name="Matzkin L."/>
            <person name="McAllister B."/>
            <person name="McBride C.S."/>
            <person name="McKernan B."/>
            <person name="McKernan K."/>
            <person name="Mendez-Lago M."/>
            <person name="Minx P."/>
            <person name="Mollenhauer M.U."/>
            <person name="Montooth K."/>
            <person name="Mount S.M."/>
            <person name="Mu X."/>
            <person name="Myers E."/>
            <person name="Negre B."/>
            <person name="Newfeld S."/>
            <person name="Nielsen R."/>
            <person name="Noor M.A."/>
            <person name="O'Grady P."/>
            <person name="Pachter L."/>
            <person name="Papaceit M."/>
            <person name="Parisi M.J."/>
            <person name="Parisi M."/>
            <person name="Parts L."/>
            <person name="Pedersen J.S."/>
            <person name="Pesole G."/>
            <person name="Phillippy A.M."/>
            <person name="Ponting C.P."/>
            <person name="Pop M."/>
            <person name="Porcelli D."/>
            <person name="Powell J.R."/>
            <person name="Prohaska S."/>
            <person name="Pruitt K."/>
            <person name="Puig M."/>
            <person name="Quesneville H."/>
            <person name="Ram K.R."/>
            <person name="Rand D."/>
            <person name="Rasmussen M.D."/>
            <person name="Reed L.K."/>
            <person name="Reenan R."/>
            <person name="Reily A."/>
            <person name="Remington K.A."/>
            <person name="Rieger T.T."/>
            <person name="Ritchie M.G."/>
            <person name="Robin C."/>
            <person name="Rogers Y.H."/>
            <person name="Rohde C."/>
            <person name="Rozas J."/>
            <person name="Rubenfield M.J."/>
            <person name="Ruiz A."/>
            <person name="Russo S."/>
            <person name="Salzberg S.L."/>
            <person name="Sanchez-Gracia A."/>
            <person name="Saranga D.J."/>
            <person name="Sato H."/>
            <person name="Schaeffer S.W."/>
            <person name="Schatz M.C."/>
            <person name="Schlenke T."/>
            <person name="Schwartz R."/>
            <person name="Segarra C."/>
            <person name="Singh R.S."/>
            <person name="Sirot L."/>
            <person name="Sirota M."/>
            <person name="Sisneros N.B."/>
            <person name="Smith C.D."/>
            <person name="Smith T.F."/>
            <person name="Spieth J."/>
            <person name="Stage D.E."/>
            <person name="Stark A."/>
            <person name="Stephan W."/>
            <person name="Strausberg R.L."/>
            <person name="Strempel S."/>
            <person name="Sturgill D."/>
            <person name="Sutton G."/>
            <person name="Sutton G.G."/>
            <person name="Tao W."/>
            <person name="Teichmann S."/>
            <person name="Tobari Y.N."/>
            <person name="Tomimura Y."/>
            <person name="Tsolas J.M."/>
            <person name="Valente V.L."/>
            <person name="Venter E."/>
            <person name="Venter J.C."/>
            <person name="Vicario S."/>
            <person name="Vieira F.G."/>
            <person name="Vilella A.J."/>
            <person name="Villasante A."/>
            <person name="Walenz B."/>
            <person name="Wang J."/>
            <person name="Wasserman M."/>
            <person name="Watts T."/>
            <person name="Wilson D."/>
            <person name="Wilson R.K."/>
            <person name="Wing R.A."/>
            <person name="Wolfner M.F."/>
            <person name="Wong A."/>
            <person name="Wong G.K."/>
            <person name="Wu C.I."/>
            <person name="Wu G."/>
            <person name="Yamamoto D."/>
            <person name="Yang H.P."/>
            <person name="Yang S.P."/>
            <person name="Yorke J.A."/>
            <person name="Yoshida K."/>
            <person name="Zdobnov E."/>
            <person name="Zhang P."/>
            <person name="Zhang Y."/>
            <person name="Zimin A.V."/>
            <person name="Baldwin J."/>
            <person name="Abdouelleil A."/>
            <person name="Abdulkadir J."/>
            <person name="Abebe A."/>
            <person name="Abera B."/>
            <person name="Abreu J."/>
            <person name="Acer S.C."/>
            <person name="Aftuck L."/>
            <person name="Alexander A."/>
            <person name="An P."/>
            <person name="Anderson E."/>
            <person name="Anderson S."/>
            <person name="Arachi H."/>
            <person name="Azer M."/>
            <person name="Bachantsang P."/>
            <person name="Barry A."/>
            <person name="Bayul T."/>
            <person name="Berlin A."/>
            <person name="Bessette D."/>
            <person name="Bloom T."/>
            <person name="Blye J."/>
            <person name="Boguslavskiy L."/>
            <person name="Bonnet C."/>
            <person name="Boukhgalter B."/>
            <person name="Bourzgui I."/>
            <person name="Brown A."/>
            <person name="Cahill P."/>
            <person name="Channer S."/>
            <person name="Cheshatsang Y."/>
            <person name="Chuda L."/>
            <person name="Citroen M."/>
            <person name="Collymore A."/>
            <person name="Cooke P."/>
            <person name="Costello M."/>
            <person name="D'Aco K."/>
            <person name="Daza R."/>
            <person name="De Haan G."/>
            <person name="DeGray S."/>
            <person name="DeMaso C."/>
            <person name="Dhargay N."/>
            <person name="Dooley K."/>
            <person name="Dooley E."/>
            <person name="Doricent M."/>
            <person name="Dorje P."/>
            <person name="Dorjee K."/>
            <person name="Dupes A."/>
            <person name="Elong R."/>
            <person name="Falk J."/>
            <person name="Farina A."/>
            <person name="Faro S."/>
            <person name="Ferguson D."/>
            <person name="Fisher S."/>
            <person name="Foley C.D."/>
            <person name="Franke A."/>
            <person name="Friedrich D."/>
            <person name="Gadbois L."/>
            <person name="Gearin G."/>
            <person name="Gearin C.R."/>
            <person name="Giannoukos G."/>
            <person name="Goode T."/>
            <person name="Graham J."/>
            <person name="Grandbois E."/>
            <person name="Grewal S."/>
            <person name="Gyaltsen K."/>
            <person name="Hafez N."/>
            <person name="Hagos B."/>
            <person name="Hall J."/>
            <person name="Henson C."/>
            <person name="Hollinger A."/>
            <person name="Honan T."/>
            <person name="Huard M.D."/>
            <person name="Hughes L."/>
            <person name="Hurhula B."/>
            <person name="Husby M.E."/>
            <person name="Kamat A."/>
            <person name="Kanga B."/>
            <person name="Kashin S."/>
            <person name="Khazanovich D."/>
            <person name="Kisner P."/>
            <person name="Lance K."/>
            <person name="Lara M."/>
            <person name="Lee W."/>
            <person name="Lennon N."/>
            <person name="Letendre F."/>
            <person name="LeVine R."/>
            <person name="Lipovsky A."/>
            <person name="Liu X."/>
            <person name="Liu J."/>
            <person name="Liu S."/>
            <person name="Lokyitsang T."/>
            <person name="Lokyitsang Y."/>
            <person name="Lubonja R."/>
            <person name="Lui A."/>
            <person name="MacDonald P."/>
            <person name="Magnisalis V."/>
            <person name="Maru K."/>
            <person name="Matthews C."/>
            <person name="McCusker W."/>
            <person name="McDonough S."/>
            <person name="Mehta T."/>
            <person name="Meldrim J."/>
            <person name="Meneus L."/>
            <person name="Mihai O."/>
            <person name="Mihalev A."/>
            <person name="Mihova T."/>
            <person name="Mittelman R."/>
            <person name="Mlenga V."/>
            <person name="Montmayeur A."/>
            <person name="Mulrain L."/>
            <person name="Navidi A."/>
            <person name="Naylor J."/>
            <person name="Negash T."/>
            <person name="Nguyen T."/>
            <person name="Nguyen N."/>
            <person name="Nicol R."/>
            <person name="Norbu C."/>
            <person name="Norbu N."/>
            <person name="Novod N."/>
            <person name="O'Neill B."/>
            <person name="Osman S."/>
            <person name="Markiewicz E."/>
            <person name="Oyono O.L."/>
            <person name="Patti C."/>
            <person name="Phunkhang P."/>
            <person name="Pierre F."/>
            <person name="Priest M."/>
            <person name="Raghuraman S."/>
            <person name="Rege F."/>
            <person name="Reyes R."/>
            <person name="Rise C."/>
            <person name="Rogov P."/>
            <person name="Ross K."/>
            <person name="Ryan E."/>
            <person name="Settipalli S."/>
            <person name="Shea T."/>
            <person name="Sherpa N."/>
            <person name="Shi L."/>
            <person name="Shih D."/>
            <person name="Sparrow T."/>
            <person name="Spaulding J."/>
            <person name="Stalker J."/>
            <person name="Stange-Thomann N."/>
            <person name="Stavropoulos S."/>
            <person name="Stone C."/>
            <person name="Strader C."/>
            <person name="Tesfaye S."/>
            <person name="Thomson T."/>
            <person name="Thoulutsang Y."/>
            <person name="Thoulutsang D."/>
            <person name="Topham K."/>
            <person name="Topping I."/>
            <person name="Tsamla T."/>
            <person name="Vassiliev H."/>
            <person name="Vo A."/>
            <person name="Wangchuk T."/>
            <person name="Wangdi T."/>
            <person name="Weiand M."/>
            <person name="Wilkinson J."/>
            <person name="Wilson A."/>
            <person name="Yadav S."/>
            <person name="Young G."/>
            <person name="Yu Q."/>
            <person name="Zembek L."/>
            <person name="Zhong D."/>
            <person name="Zimmer A."/>
            <person name="Zwirko Z."/>
            <person name="Jaffe D.B."/>
            <person name="Alvarez P."/>
            <person name="Brockman W."/>
            <person name="Butler J."/>
            <person name="Chin C."/>
            <person name="Gnerre S."/>
            <person name="Grabherr M."/>
            <person name="Kleber M."/>
            <person name="Mauceli E."/>
            <person name="MacCallum I."/>
        </authorList>
    </citation>
    <scope>NUCLEOTIDE SEQUENCE [LARGE SCALE GENOMIC DNA]</scope>
    <source>
        <strain evidence="5">Tai18E2 / Tucson 14021-0261.01</strain>
    </source>
</reference>
<dbReference type="OrthoDB" id="7987789at2759"/>
<evidence type="ECO:0000259" key="3">
    <source>
        <dbReference type="PROSITE" id="PS50940"/>
    </source>
</evidence>
<feature type="domain" description="Chitin-binding type-2" evidence="3">
    <location>
        <begin position="184"/>
        <end position="253"/>
    </location>
</feature>
<evidence type="ECO:0000313" key="5">
    <source>
        <dbReference type="Proteomes" id="UP000002282"/>
    </source>
</evidence>
<evidence type="ECO:0000256" key="2">
    <source>
        <dbReference type="SAM" id="SignalP"/>
    </source>
</evidence>
<dbReference type="PhylomeDB" id="B4PD24"/>
<dbReference type="Proteomes" id="UP000002282">
    <property type="component" value="Chromosome 3L"/>
</dbReference>
<dbReference type="GO" id="GO:0005576">
    <property type="term" value="C:extracellular region"/>
    <property type="evidence" value="ECO:0007669"/>
    <property type="project" value="InterPro"/>
</dbReference>
<dbReference type="GO" id="GO:0008061">
    <property type="term" value="F:chitin binding"/>
    <property type="evidence" value="ECO:0007669"/>
    <property type="project" value="InterPro"/>
</dbReference>
<feature type="region of interest" description="Disordered" evidence="1">
    <location>
        <begin position="239"/>
        <end position="341"/>
    </location>
</feature>
<reference evidence="4 5" key="2">
    <citation type="journal article" date="2007" name="PLoS Biol.">
        <title>Principles of genome evolution in the Drosophila melanogaster species group.</title>
        <authorList>
            <person name="Ranz J.M."/>
            <person name="Maurin D."/>
            <person name="Chan Y.S."/>
            <person name="von Grotthuss M."/>
            <person name="Hillier L.W."/>
            <person name="Roote J."/>
            <person name="Ashburner M."/>
            <person name="Bergman C.M."/>
        </authorList>
    </citation>
    <scope>NUCLEOTIDE SEQUENCE [LARGE SCALE GENOMIC DNA]</scope>
    <source>
        <strain evidence="5">Tai18E2 / Tucson 14021-0261.01</strain>
    </source>
</reference>
<keyword evidence="2" id="KW-0732">Signal</keyword>
<proteinExistence type="predicted"/>
<feature type="chain" id="PRO_5002818746" description="Chitin-binding type-2 domain-containing protein" evidence="2">
    <location>
        <begin position="21"/>
        <end position="341"/>
    </location>
</feature>
<keyword evidence="5" id="KW-1185">Reference proteome</keyword>
<sequence length="341" mass="34966">MQRIIALVAIMACGLSFVAAQSCQTCQAENDVYCVNQNSYQNCMKNAPVGDIVECPADTVCSNSDSVCASVSELNSTVLDVCGGSGGNGAQCEVCSSGAKYACVSSSQYARCSSTGDVLTTSVYSCGADEICIVDALSTYQTVCVPSCASEFLGLDATCSNSDYQPTTTTTVAPTTTPSAEQKQDLCNDGEPSSQPSYFFTRITDDSTCNSYLYCQKSGTTWVALYMTCAPAKPFFDSTTSSCVTTRPTSCSVTTSTTTTTTQSPSDSSTTASSTDSSSTGSSAESSSTTASTTQSSTESSTESSSTTQSSTESSTGSSSTTQSSTESSTESSSTTSTTAP</sequence>